<dbReference type="PANTHER" id="PTHR19446">
    <property type="entry name" value="REVERSE TRANSCRIPTASES"/>
    <property type="match status" value="1"/>
</dbReference>
<accession>A0AAW2HCJ6</accession>
<dbReference type="AlphaFoldDB" id="A0AAW2HCJ6"/>
<dbReference type="InterPro" id="IPR005135">
    <property type="entry name" value="Endo/exonuclease/phosphatase"/>
</dbReference>
<evidence type="ECO:0000259" key="1">
    <source>
        <dbReference type="PROSITE" id="PS50878"/>
    </source>
</evidence>
<name>A0AAW2HCJ6_9NEOP</name>
<feature type="domain" description="Reverse transcriptase" evidence="1">
    <location>
        <begin position="431"/>
        <end position="705"/>
    </location>
</feature>
<dbReference type="GO" id="GO:0071897">
    <property type="term" value="P:DNA biosynthetic process"/>
    <property type="evidence" value="ECO:0007669"/>
    <property type="project" value="UniProtKB-ARBA"/>
</dbReference>
<dbReference type="PROSITE" id="PS50878">
    <property type="entry name" value="RT_POL"/>
    <property type="match status" value="1"/>
</dbReference>
<dbReference type="InterPro" id="IPR000477">
    <property type="entry name" value="RT_dom"/>
</dbReference>
<comment type="caution">
    <text evidence="2">The sequence shown here is derived from an EMBL/GenBank/DDBJ whole genome shotgun (WGS) entry which is preliminary data.</text>
</comment>
<dbReference type="Pfam" id="PF14529">
    <property type="entry name" value="Exo_endo_phos_2"/>
    <property type="match status" value="1"/>
</dbReference>
<gene>
    <name evidence="2" type="ORF">PYX00_009636</name>
</gene>
<dbReference type="Pfam" id="PF00078">
    <property type="entry name" value="RVT_1"/>
    <property type="match status" value="1"/>
</dbReference>
<dbReference type="InterPro" id="IPR043502">
    <property type="entry name" value="DNA/RNA_pol_sf"/>
</dbReference>
<dbReference type="Gene3D" id="3.60.10.10">
    <property type="entry name" value="Endonuclease/exonuclease/phosphatase"/>
    <property type="match status" value="1"/>
</dbReference>
<reference evidence="2" key="1">
    <citation type="journal article" date="2024" name="Gigascience">
        <title>Chromosome-level genome of the poultry shaft louse Menopon gallinae provides insight into the host-switching and adaptive evolution of parasitic lice.</title>
        <authorList>
            <person name="Xu Y."/>
            <person name="Ma L."/>
            <person name="Liu S."/>
            <person name="Liang Y."/>
            <person name="Liu Q."/>
            <person name="He Z."/>
            <person name="Tian L."/>
            <person name="Duan Y."/>
            <person name="Cai W."/>
            <person name="Li H."/>
            <person name="Song F."/>
        </authorList>
    </citation>
    <scope>NUCLEOTIDE SEQUENCE</scope>
    <source>
        <strain evidence="2">Cailab_2023a</strain>
    </source>
</reference>
<dbReference type="SUPFAM" id="SSF56219">
    <property type="entry name" value="DNase I-like"/>
    <property type="match status" value="1"/>
</dbReference>
<dbReference type="GO" id="GO:0003824">
    <property type="term" value="F:catalytic activity"/>
    <property type="evidence" value="ECO:0007669"/>
    <property type="project" value="InterPro"/>
</dbReference>
<sequence>MGKLMLQSLNVGRTRASQYEFLANNASDIIAITEPYLVNKKLPGLPLGYGAFTSTAGDFLIVAAYLSPNEEITTKLVKIQNAVDLTRKRKIILIGDFNVRSSMWENISEKPYINKHRTDVFENFLQLNNLFVINSYNVPTFKNHNGSSVIDLIAVNAQIYTASEAVRIIDNDLTDHKIIETCLDVGAVPPPTPHLVKKCNLEKFEQILEGQHFDELHSKILDCCNATDLEAVISDLSRTLTEIAESCTENREPYKHTWWNNELQVLKTRVRKAKMKMRKSRDDDERLILSLIFRYLKTEYKKKIEYFKTLSWRNFVKNSRAWDKPYKIASGKLETFRFPALTAENGNTISSEKEKLKFLMNYFYEEESDKPDPITISSIEDHSFILDEAELNNIIKRLNNKKAPGADKITNKMIKILNTVHPGLLQTLFQKCINLKFFPKQWKVAKIKLLNKPGKDYTKPNGYRPISLLPVLGKIYERIINKQVLDIFVKQNVISVNQFGYITGRSTETAVAMALEQVILHKKKRNNCIMISFDVRNAFNSVKWKPILEALANLLPSWLYSIIRSYFNDRQVTVECSDGEVLSFNMEKGVPQGSVLGPTIWNFVYSELHRKINFPDIEMLSYADDILLIAKVENNRDVTPINNTLKKLYSNLSAYGLQLEFSKTLAMLFAQKKHRESLEADLKDKLIGINESNFSCSIKYLGLIIDHRLNFAKHAQYLIDKLNNSFRSLSSLGNRTWGLGYRQRIILYKGIARAVLGYCASVYYPRLNKMYKQKLRSLNRRWLLNVIQGYGTISFEAVDLIARVIPLEWFYYKRILLYRCKQYLHSQQKITDIQLGLRFENSKIHDIIDNSEVGFKEIANRIQEHIYTEWQKQWHSSVKGRITFKFFPSVKQRMQNKKIHIDFHTTQVFSGHGNFADYLQKFNLKDDPTCTNCNRCAIDSVEHMLLECPAWSDFRQKYKISPPNNVSWIKLISDQSNFSAFVKHTMIVKNKN</sequence>
<dbReference type="SUPFAM" id="SSF56672">
    <property type="entry name" value="DNA/RNA polymerases"/>
    <property type="match status" value="1"/>
</dbReference>
<dbReference type="EMBL" id="JARGDH010000005">
    <property type="protein sequence ID" value="KAL0267343.1"/>
    <property type="molecule type" value="Genomic_DNA"/>
</dbReference>
<dbReference type="InterPro" id="IPR036691">
    <property type="entry name" value="Endo/exonu/phosph_ase_sf"/>
</dbReference>
<proteinExistence type="predicted"/>
<dbReference type="CDD" id="cd01650">
    <property type="entry name" value="RT_nLTR_like"/>
    <property type="match status" value="1"/>
</dbReference>
<organism evidence="2">
    <name type="scientific">Menopon gallinae</name>
    <name type="common">poultry shaft louse</name>
    <dbReference type="NCBI Taxonomy" id="328185"/>
    <lineage>
        <taxon>Eukaryota</taxon>
        <taxon>Metazoa</taxon>
        <taxon>Ecdysozoa</taxon>
        <taxon>Arthropoda</taxon>
        <taxon>Hexapoda</taxon>
        <taxon>Insecta</taxon>
        <taxon>Pterygota</taxon>
        <taxon>Neoptera</taxon>
        <taxon>Paraneoptera</taxon>
        <taxon>Psocodea</taxon>
        <taxon>Troctomorpha</taxon>
        <taxon>Phthiraptera</taxon>
        <taxon>Amblycera</taxon>
        <taxon>Menoponidae</taxon>
        <taxon>Menopon</taxon>
    </lineage>
</organism>
<evidence type="ECO:0000313" key="2">
    <source>
        <dbReference type="EMBL" id="KAL0267343.1"/>
    </source>
</evidence>
<protein>
    <recommendedName>
        <fullName evidence="1">Reverse transcriptase domain-containing protein</fullName>
    </recommendedName>
</protein>